<dbReference type="Proteomes" id="UP001221757">
    <property type="component" value="Unassembled WGS sequence"/>
</dbReference>
<name>A0AAD7BVT2_MYCRO</name>
<dbReference type="AlphaFoldDB" id="A0AAD7BVT2"/>
<comment type="caution">
    <text evidence="1">The sequence shown here is derived from an EMBL/GenBank/DDBJ whole genome shotgun (WGS) entry which is preliminary data.</text>
</comment>
<reference evidence="1" key="1">
    <citation type="submission" date="2023-03" db="EMBL/GenBank/DDBJ databases">
        <title>Massive genome expansion in bonnet fungi (Mycena s.s.) driven by repeated elements and novel gene families across ecological guilds.</title>
        <authorList>
            <consortium name="Lawrence Berkeley National Laboratory"/>
            <person name="Harder C.B."/>
            <person name="Miyauchi S."/>
            <person name="Viragh M."/>
            <person name="Kuo A."/>
            <person name="Thoen E."/>
            <person name="Andreopoulos B."/>
            <person name="Lu D."/>
            <person name="Skrede I."/>
            <person name="Drula E."/>
            <person name="Henrissat B."/>
            <person name="Morin E."/>
            <person name="Kohler A."/>
            <person name="Barry K."/>
            <person name="LaButti K."/>
            <person name="Morin E."/>
            <person name="Salamov A."/>
            <person name="Lipzen A."/>
            <person name="Mereny Z."/>
            <person name="Hegedus B."/>
            <person name="Baldrian P."/>
            <person name="Stursova M."/>
            <person name="Weitz H."/>
            <person name="Taylor A."/>
            <person name="Grigoriev I.V."/>
            <person name="Nagy L.G."/>
            <person name="Martin F."/>
            <person name="Kauserud H."/>
        </authorList>
    </citation>
    <scope>NUCLEOTIDE SEQUENCE</scope>
    <source>
        <strain evidence="1">CBHHK067</strain>
    </source>
</reference>
<evidence type="ECO:0000313" key="1">
    <source>
        <dbReference type="EMBL" id="KAJ7632037.1"/>
    </source>
</evidence>
<sequence>MPNSRFGLALPLPADFDTDAHIYTMNKVSIAFTRSFAAARAAGSIGILDVGAKLLPYYEYSTEKALLVGSARVVATTGLLPIFITIWVAVEQLKASAASAAEKSVCDEEREAREADKAKAFRPIKGTLLIENPHPISSTIPGPAHVPAAYHTSLANKIYFPLHWWSDRTLQHVTNFLHTLPTKPLTVGQIALLSAPATGIVNVKKALLELGDEDVGLLTPSI</sequence>
<proteinExistence type="predicted"/>
<keyword evidence="2" id="KW-1185">Reference proteome</keyword>
<organism evidence="1 2">
    <name type="scientific">Mycena rosella</name>
    <name type="common">Pink bonnet</name>
    <name type="synonym">Agaricus rosellus</name>
    <dbReference type="NCBI Taxonomy" id="1033263"/>
    <lineage>
        <taxon>Eukaryota</taxon>
        <taxon>Fungi</taxon>
        <taxon>Dikarya</taxon>
        <taxon>Basidiomycota</taxon>
        <taxon>Agaricomycotina</taxon>
        <taxon>Agaricomycetes</taxon>
        <taxon>Agaricomycetidae</taxon>
        <taxon>Agaricales</taxon>
        <taxon>Marasmiineae</taxon>
        <taxon>Mycenaceae</taxon>
        <taxon>Mycena</taxon>
    </lineage>
</organism>
<accession>A0AAD7BVT2</accession>
<dbReference type="EMBL" id="JARKIE010000497">
    <property type="protein sequence ID" value="KAJ7632037.1"/>
    <property type="molecule type" value="Genomic_DNA"/>
</dbReference>
<gene>
    <name evidence="1" type="ORF">B0H17DRAFT_1217621</name>
</gene>
<protein>
    <submittedName>
        <fullName evidence="1">Uncharacterized protein</fullName>
    </submittedName>
</protein>
<evidence type="ECO:0000313" key="2">
    <source>
        <dbReference type="Proteomes" id="UP001221757"/>
    </source>
</evidence>